<sequence length="113" mass="11875">MALTGLDTSGFSSLDKERAKGLDGQAPAAAITLRSLPAGVHFPSGTNLVTWEGRGLPAWKTRFVPPRSRLLWDGDALSPHSTSLLQKASTVCLATPGFSLPLAAFTLPSPYLA</sequence>
<protein>
    <submittedName>
        <fullName evidence="1">Uncharacterized protein</fullName>
    </submittedName>
</protein>
<name>A0A5B7HS74_PORTR</name>
<proteinExistence type="predicted"/>
<keyword evidence="2" id="KW-1185">Reference proteome</keyword>
<dbReference type="Proteomes" id="UP000324222">
    <property type="component" value="Unassembled WGS sequence"/>
</dbReference>
<evidence type="ECO:0000313" key="1">
    <source>
        <dbReference type="EMBL" id="MPC72585.1"/>
    </source>
</evidence>
<organism evidence="1 2">
    <name type="scientific">Portunus trituberculatus</name>
    <name type="common">Swimming crab</name>
    <name type="synonym">Neptunus trituberculatus</name>
    <dbReference type="NCBI Taxonomy" id="210409"/>
    <lineage>
        <taxon>Eukaryota</taxon>
        <taxon>Metazoa</taxon>
        <taxon>Ecdysozoa</taxon>
        <taxon>Arthropoda</taxon>
        <taxon>Crustacea</taxon>
        <taxon>Multicrustacea</taxon>
        <taxon>Malacostraca</taxon>
        <taxon>Eumalacostraca</taxon>
        <taxon>Eucarida</taxon>
        <taxon>Decapoda</taxon>
        <taxon>Pleocyemata</taxon>
        <taxon>Brachyura</taxon>
        <taxon>Eubrachyura</taxon>
        <taxon>Portunoidea</taxon>
        <taxon>Portunidae</taxon>
        <taxon>Portuninae</taxon>
        <taxon>Portunus</taxon>
    </lineage>
</organism>
<dbReference type="EMBL" id="VSRR010035004">
    <property type="protein sequence ID" value="MPC72585.1"/>
    <property type="molecule type" value="Genomic_DNA"/>
</dbReference>
<evidence type="ECO:0000313" key="2">
    <source>
        <dbReference type="Proteomes" id="UP000324222"/>
    </source>
</evidence>
<reference evidence="1 2" key="1">
    <citation type="submission" date="2019-05" db="EMBL/GenBank/DDBJ databases">
        <title>Another draft genome of Portunus trituberculatus and its Hox gene families provides insights of decapod evolution.</title>
        <authorList>
            <person name="Jeong J.-H."/>
            <person name="Song I."/>
            <person name="Kim S."/>
            <person name="Choi T."/>
            <person name="Kim D."/>
            <person name="Ryu S."/>
            <person name="Kim W."/>
        </authorList>
    </citation>
    <scope>NUCLEOTIDE SEQUENCE [LARGE SCALE GENOMIC DNA]</scope>
    <source>
        <tissue evidence="1">Muscle</tissue>
    </source>
</reference>
<comment type="caution">
    <text evidence="1">The sequence shown here is derived from an EMBL/GenBank/DDBJ whole genome shotgun (WGS) entry which is preliminary data.</text>
</comment>
<dbReference type="AlphaFoldDB" id="A0A5B7HS74"/>
<accession>A0A5B7HS74</accession>
<gene>
    <name evidence="1" type="ORF">E2C01_066897</name>
</gene>